<dbReference type="PROSITE" id="PS50943">
    <property type="entry name" value="HTH_CROC1"/>
    <property type="match status" value="1"/>
</dbReference>
<dbReference type="InterPro" id="IPR001761">
    <property type="entry name" value="Peripla_BP/Lac1_sug-bd_dom"/>
</dbReference>
<dbReference type="InterPro" id="IPR000843">
    <property type="entry name" value="HTH_LacI"/>
</dbReference>
<name>A0A4R6LQ17_9FIRM</name>
<feature type="domain" description="HTH cro/C1-type" evidence="6">
    <location>
        <begin position="4"/>
        <end position="48"/>
    </location>
</feature>
<dbReference type="GO" id="GO:0000976">
    <property type="term" value="F:transcription cis-regulatory region binding"/>
    <property type="evidence" value="ECO:0007669"/>
    <property type="project" value="TreeGrafter"/>
</dbReference>
<dbReference type="Gene3D" id="3.40.50.2300">
    <property type="match status" value="2"/>
</dbReference>
<organism evidence="7 8">
    <name type="scientific">Halanaerobium saccharolyticum</name>
    <dbReference type="NCBI Taxonomy" id="43595"/>
    <lineage>
        <taxon>Bacteria</taxon>
        <taxon>Bacillati</taxon>
        <taxon>Bacillota</taxon>
        <taxon>Clostridia</taxon>
        <taxon>Halanaerobiales</taxon>
        <taxon>Halanaerobiaceae</taxon>
        <taxon>Halanaerobium</taxon>
    </lineage>
</organism>
<sequence>MSEITINDIAKEAGVGKSTVSRVINGSGYVSSETRKKIEKVMEENNYFPSAVARSLSKQESDTIGLIIPEANNPFFGEILSGVSQSIDENDLTLILCNTANEIEKDFRSLQVMLRQRSKGLIFTPAGNYNKKQFKKLNNLIEKINCPIVLLDRSIEGFTTDGVYSDNFTSSYLATEALIKAGHSRIGIIQGDLSLSIGRERLAGYKKALEAYGLEINDHYIVPGNFDADTTYNLMIDLLNSEAELPTAFFISNNLSCIGFLRAVFEKNLKIPEDIAFVVFDKVAGQELFNMKYSYVERDVRKMGKKAMELLLKRFEHPDKPYEKVIIDSKLKLLGSELYI</sequence>
<evidence type="ECO:0000313" key="7">
    <source>
        <dbReference type="EMBL" id="TDO85900.1"/>
    </source>
</evidence>
<dbReference type="Gene3D" id="1.10.260.40">
    <property type="entry name" value="lambda repressor-like DNA-binding domains"/>
    <property type="match status" value="1"/>
</dbReference>
<evidence type="ECO:0000256" key="3">
    <source>
        <dbReference type="ARBA" id="ARBA00023125"/>
    </source>
</evidence>
<dbReference type="InterPro" id="IPR001387">
    <property type="entry name" value="Cro/C1-type_HTH"/>
</dbReference>
<evidence type="ECO:0000313" key="8">
    <source>
        <dbReference type="Proteomes" id="UP000295064"/>
    </source>
</evidence>
<dbReference type="InterPro" id="IPR010982">
    <property type="entry name" value="Lambda_DNA-bd_dom_sf"/>
</dbReference>
<dbReference type="Pfam" id="PF00356">
    <property type="entry name" value="LacI"/>
    <property type="match status" value="1"/>
</dbReference>
<dbReference type="InterPro" id="IPR028082">
    <property type="entry name" value="Peripla_BP_I"/>
</dbReference>
<dbReference type="RefSeq" id="WP_133515371.1">
    <property type="nucleotide sequence ID" value="NZ_SNWX01000016.1"/>
</dbReference>
<dbReference type="GO" id="GO:0003700">
    <property type="term" value="F:DNA-binding transcription factor activity"/>
    <property type="evidence" value="ECO:0007669"/>
    <property type="project" value="TreeGrafter"/>
</dbReference>
<reference evidence="7 8" key="1">
    <citation type="submission" date="2019-03" db="EMBL/GenBank/DDBJ databases">
        <title>Subsurface microbial communities from deep shales in Ohio and West Virginia, USA.</title>
        <authorList>
            <person name="Wrighton K."/>
        </authorList>
    </citation>
    <scope>NUCLEOTIDE SEQUENCE [LARGE SCALE GENOMIC DNA]</scope>
    <source>
        <strain evidence="7 8">MA284_T2</strain>
    </source>
</reference>
<dbReference type="PRINTS" id="PR00036">
    <property type="entry name" value="HTHLACI"/>
</dbReference>
<proteinExistence type="predicted"/>
<accession>A0A4R6LQ17</accession>
<keyword evidence="1" id="KW-0678">Repressor</keyword>
<evidence type="ECO:0000256" key="2">
    <source>
        <dbReference type="ARBA" id="ARBA00023015"/>
    </source>
</evidence>
<dbReference type="SMART" id="SM00354">
    <property type="entry name" value="HTH_LACI"/>
    <property type="match status" value="1"/>
</dbReference>
<keyword evidence="2" id="KW-0805">Transcription regulation</keyword>
<dbReference type="CDD" id="cd01392">
    <property type="entry name" value="HTH_LacI"/>
    <property type="match status" value="1"/>
</dbReference>
<keyword evidence="4" id="KW-0804">Transcription</keyword>
<dbReference type="PROSITE" id="PS50932">
    <property type="entry name" value="HTH_LACI_2"/>
    <property type="match status" value="1"/>
</dbReference>
<dbReference type="PANTHER" id="PTHR30146">
    <property type="entry name" value="LACI-RELATED TRANSCRIPTIONAL REPRESSOR"/>
    <property type="match status" value="1"/>
</dbReference>
<dbReference type="OrthoDB" id="9784962at2"/>
<dbReference type="EMBL" id="SNWX01000016">
    <property type="protein sequence ID" value="TDO85900.1"/>
    <property type="molecule type" value="Genomic_DNA"/>
</dbReference>
<evidence type="ECO:0000259" key="5">
    <source>
        <dbReference type="PROSITE" id="PS50932"/>
    </source>
</evidence>
<comment type="caution">
    <text evidence="7">The sequence shown here is derived from an EMBL/GenBank/DDBJ whole genome shotgun (WGS) entry which is preliminary data.</text>
</comment>
<dbReference type="Proteomes" id="UP000295064">
    <property type="component" value="Unassembled WGS sequence"/>
</dbReference>
<gene>
    <name evidence="7" type="ORF">DFR79_11627</name>
</gene>
<evidence type="ECO:0000256" key="1">
    <source>
        <dbReference type="ARBA" id="ARBA00022491"/>
    </source>
</evidence>
<dbReference type="CDD" id="cd06267">
    <property type="entry name" value="PBP1_LacI_sugar_binding-like"/>
    <property type="match status" value="1"/>
</dbReference>
<feature type="domain" description="HTH lacI-type" evidence="5">
    <location>
        <begin position="4"/>
        <end position="58"/>
    </location>
</feature>
<protein>
    <submittedName>
        <fullName evidence="7">LacI family transcriptional regulator</fullName>
    </submittedName>
</protein>
<dbReference type="Pfam" id="PF00532">
    <property type="entry name" value="Peripla_BP_1"/>
    <property type="match status" value="1"/>
</dbReference>
<evidence type="ECO:0000256" key="4">
    <source>
        <dbReference type="ARBA" id="ARBA00023163"/>
    </source>
</evidence>
<dbReference type="AlphaFoldDB" id="A0A4R6LQ17"/>
<dbReference type="PROSITE" id="PS00356">
    <property type="entry name" value="HTH_LACI_1"/>
    <property type="match status" value="1"/>
</dbReference>
<keyword evidence="3" id="KW-0238">DNA-binding</keyword>
<evidence type="ECO:0000259" key="6">
    <source>
        <dbReference type="PROSITE" id="PS50943"/>
    </source>
</evidence>
<dbReference type="SUPFAM" id="SSF47413">
    <property type="entry name" value="lambda repressor-like DNA-binding domains"/>
    <property type="match status" value="1"/>
</dbReference>
<dbReference type="SUPFAM" id="SSF53822">
    <property type="entry name" value="Periplasmic binding protein-like I"/>
    <property type="match status" value="1"/>
</dbReference>
<dbReference type="PANTHER" id="PTHR30146:SF148">
    <property type="entry name" value="HTH-TYPE TRANSCRIPTIONAL REPRESSOR PURR-RELATED"/>
    <property type="match status" value="1"/>
</dbReference>